<dbReference type="Proteomes" id="UP000467322">
    <property type="component" value="Unassembled WGS sequence"/>
</dbReference>
<feature type="transmembrane region" description="Helical" evidence="6">
    <location>
        <begin position="117"/>
        <end position="136"/>
    </location>
</feature>
<keyword evidence="5 6" id="KW-0472">Membrane</keyword>
<dbReference type="InterPro" id="IPR001851">
    <property type="entry name" value="ABC_transp_permease"/>
</dbReference>
<comment type="caution">
    <text evidence="7">The sequence shown here is derived from an EMBL/GenBank/DDBJ whole genome shotgun (WGS) entry which is preliminary data.</text>
</comment>
<gene>
    <name evidence="7" type="ORF">GQE99_01000</name>
</gene>
<sequence length="312" mass="33066">MQRTILFAKTYGILVVTVLLFVVLALTTEGFFTDRNMRNILDQQSGVLIAACFMTMAIIAGNFDISVGAVYVATPLVALLVENATGSIALGILAGLGAGAVMGAINGIAVTRLKVNSFIATLATSFVFFGTGYLVSDRSIMRPETDGWRDLARTRIFELTSATWIAIAVVILASVLLTRTRFGRNVYATGANREAARLAGVATDRVQMITFVLLAGAAALAGILGSSRAISAQPSDDFSFIFAVLTAVIVGGTSIAGGAGAIWRTVTAVFFLAFLSNGFNLHQIDPIWQRLIEGFVILIAVSIDAWSQRRSG</sequence>
<keyword evidence="3 6" id="KW-0812">Transmembrane</keyword>
<reference evidence="7 8" key="1">
    <citation type="submission" date="2019-12" db="EMBL/GenBank/DDBJ databases">
        <title>Maritimibacter sp. nov. sp. isolated from sea sand.</title>
        <authorList>
            <person name="Kim J."/>
            <person name="Jeong S.E."/>
            <person name="Jung H.S."/>
            <person name="Jeon C.O."/>
        </authorList>
    </citation>
    <scope>NUCLEOTIDE SEQUENCE [LARGE SCALE GENOMIC DNA]</scope>
    <source>
        <strain evidence="7 8">DP07</strain>
    </source>
</reference>
<dbReference type="RefSeq" id="WP_161349723.1">
    <property type="nucleotide sequence ID" value="NZ_WTUX01000002.1"/>
</dbReference>
<dbReference type="PANTHER" id="PTHR32196:SF37">
    <property type="entry name" value="L-ARABINOSE TRANSPORT SYSTEM PERMEASE PROTEIN ARAH"/>
    <property type="match status" value="1"/>
</dbReference>
<feature type="transmembrane region" description="Helical" evidence="6">
    <location>
        <begin position="84"/>
        <end position="105"/>
    </location>
</feature>
<evidence type="ECO:0000256" key="3">
    <source>
        <dbReference type="ARBA" id="ARBA00022692"/>
    </source>
</evidence>
<evidence type="ECO:0008006" key="9">
    <source>
        <dbReference type="Google" id="ProtNLM"/>
    </source>
</evidence>
<feature type="transmembrane region" description="Helical" evidence="6">
    <location>
        <begin position="47"/>
        <end position="72"/>
    </location>
</feature>
<evidence type="ECO:0000256" key="5">
    <source>
        <dbReference type="ARBA" id="ARBA00023136"/>
    </source>
</evidence>
<comment type="subcellular location">
    <subcellularLocation>
        <location evidence="1">Cell membrane</location>
        <topology evidence="1">Multi-pass membrane protein</topology>
    </subcellularLocation>
</comment>
<dbReference type="PANTHER" id="PTHR32196">
    <property type="entry name" value="ABC TRANSPORTER PERMEASE PROTEIN YPHD-RELATED-RELATED"/>
    <property type="match status" value="1"/>
</dbReference>
<name>A0A845M644_9RHOB</name>
<dbReference type="GO" id="GO:0005886">
    <property type="term" value="C:plasma membrane"/>
    <property type="evidence" value="ECO:0007669"/>
    <property type="project" value="UniProtKB-SubCell"/>
</dbReference>
<dbReference type="GO" id="GO:0022857">
    <property type="term" value="F:transmembrane transporter activity"/>
    <property type="evidence" value="ECO:0007669"/>
    <property type="project" value="InterPro"/>
</dbReference>
<protein>
    <recommendedName>
        <fullName evidence="9">ABC transporter permease</fullName>
    </recommendedName>
</protein>
<keyword evidence="4 6" id="KW-1133">Transmembrane helix</keyword>
<evidence type="ECO:0000256" key="4">
    <source>
        <dbReference type="ARBA" id="ARBA00022989"/>
    </source>
</evidence>
<feature type="transmembrane region" description="Helical" evidence="6">
    <location>
        <begin position="6"/>
        <end position="26"/>
    </location>
</feature>
<dbReference type="CDD" id="cd06579">
    <property type="entry name" value="TM_PBP1_transp_AraH_like"/>
    <property type="match status" value="1"/>
</dbReference>
<evidence type="ECO:0000256" key="2">
    <source>
        <dbReference type="ARBA" id="ARBA00022475"/>
    </source>
</evidence>
<proteinExistence type="predicted"/>
<evidence type="ECO:0000256" key="1">
    <source>
        <dbReference type="ARBA" id="ARBA00004651"/>
    </source>
</evidence>
<evidence type="ECO:0000313" key="8">
    <source>
        <dbReference type="Proteomes" id="UP000467322"/>
    </source>
</evidence>
<accession>A0A845M644</accession>
<feature type="transmembrane region" description="Helical" evidence="6">
    <location>
        <begin position="238"/>
        <end position="255"/>
    </location>
</feature>
<feature type="transmembrane region" description="Helical" evidence="6">
    <location>
        <begin position="156"/>
        <end position="177"/>
    </location>
</feature>
<keyword evidence="2" id="KW-1003">Cell membrane</keyword>
<feature type="transmembrane region" description="Helical" evidence="6">
    <location>
        <begin position="206"/>
        <end position="226"/>
    </location>
</feature>
<dbReference type="EMBL" id="WTUX01000002">
    <property type="protein sequence ID" value="MZR11611.1"/>
    <property type="molecule type" value="Genomic_DNA"/>
</dbReference>
<dbReference type="Pfam" id="PF02653">
    <property type="entry name" value="BPD_transp_2"/>
    <property type="match status" value="1"/>
</dbReference>
<organism evidence="7 8">
    <name type="scientific">Maritimibacter harenae</name>
    <dbReference type="NCBI Taxonomy" id="2606218"/>
    <lineage>
        <taxon>Bacteria</taxon>
        <taxon>Pseudomonadati</taxon>
        <taxon>Pseudomonadota</taxon>
        <taxon>Alphaproteobacteria</taxon>
        <taxon>Rhodobacterales</taxon>
        <taxon>Roseobacteraceae</taxon>
        <taxon>Maritimibacter</taxon>
    </lineage>
</organism>
<evidence type="ECO:0000313" key="7">
    <source>
        <dbReference type="EMBL" id="MZR11611.1"/>
    </source>
</evidence>
<keyword evidence="8" id="KW-1185">Reference proteome</keyword>
<dbReference type="AlphaFoldDB" id="A0A845M644"/>
<evidence type="ECO:0000256" key="6">
    <source>
        <dbReference type="SAM" id="Phobius"/>
    </source>
</evidence>